<proteinExistence type="inferred from homology"/>
<evidence type="ECO:0000256" key="2">
    <source>
        <dbReference type="ARBA" id="ARBA00022448"/>
    </source>
</evidence>
<dbReference type="InterPro" id="IPR005673">
    <property type="entry name" value="ABC_phos-bd_PstS"/>
</dbReference>
<dbReference type="Gene3D" id="3.40.190.10">
    <property type="entry name" value="Periplasmic binding protein-like II"/>
    <property type="match status" value="2"/>
</dbReference>
<dbReference type="Proteomes" id="UP000460221">
    <property type="component" value="Unassembled WGS sequence"/>
</dbReference>
<gene>
    <name evidence="9" type="primary">pstS</name>
    <name evidence="9" type="ORF">GIS00_19460</name>
</gene>
<dbReference type="RefSeq" id="WP_322098160.1">
    <property type="nucleotide sequence ID" value="NZ_WLYK01000008.1"/>
</dbReference>
<organism evidence="9 10">
    <name type="scientific">Nakamurella alba</name>
    <dbReference type="NCBI Taxonomy" id="2665158"/>
    <lineage>
        <taxon>Bacteria</taxon>
        <taxon>Bacillati</taxon>
        <taxon>Actinomycetota</taxon>
        <taxon>Actinomycetes</taxon>
        <taxon>Nakamurellales</taxon>
        <taxon>Nakamurellaceae</taxon>
        <taxon>Nakamurella</taxon>
    </lineage>
</organism>
<evidence type="ECO:0000259" key="8">
    <source>
        <dbReference type="Pfam" id="PF12849"/>
    </source>
</evidence>
<feature type="binding site" evidence="5">
    <location>
        <begin position="235"/>
        <end position="237"/>
    </location>
    <ligand>
        <name>phosphate</name>
        <dbReference type="ChEBI" id="CHEBI:43474"/>
    </ligand>
</feature>
<evidence type="ECO:0000256" key="1">
    <source>
        <dbReference type="ARBA" id="ARBA00008725"/>
    </source>
</evidence>
<dbReference type="InterPro" id="IPR050962">
    <property type="entry name" value="Phosphate-bind_PstS"/>
</dbReference>
<protein>
    <recommendedName>
        <fullName evidence="4">Phosphate-binding protein</fullName>
    </recommendedName>
</protein>
<feature type="chain" id="PRO_5029894334" description="Phosphate-binding protein" evidence="7">
    <location>
        <begin position="22"/>
        <end position="407"/>
    </location>
</feature>
<dbReference type="PIRSF" id="PIRSF002756">
    <property type="entry name" value="PstS"/>
    <property type="match status" value="1"/>
</dbReference>
<feature type="region of interest" description="Disordered" evidence="6">
    <location>
        <begin position="26"/>
        <end position="73"/>
    </location>
</feature>
<feature type="binding site" evidence="5">
    <location>
        <begin position="98"/>
        <end position="100"/>
    </location>
    <ligand>
        <name>phosphate</name>
        <dbReference type="ChEBI" id="CHEBI:43474"/>
    </ligand>
</feature>
<feature type="binding site" evidence="5">
    <location>
        <position position="146"/>
    </location>
    <ligand>
        <name>phosphate</name>
        <dbReference type="ChEBI" id="CHEBI:43474"/>
    </ligand>
</feature>
<dbReference type="PANTHER" id="PTHR42996">
    <property type="entry name" value="PHOSPHATE-BINDING PROTEIN PSTS"/>
    <property type="match status" value="1"/>
</dbReference>
<keyword evidence="7" id="KW-0732">Signal</keyword>
<keyword evidence="10" id="KW-1185">Reference proteome</keyword>
<feature type="signal peptide" evidence="7">
    <location>
        <begin position="1"/>
        <end position="21"/>
    </location>
</feature>
<reference evidence="9 10" key="1">
    <citation type="submission" date="2019-11" db="EMBL/GenBank/DDBJ databases">
        <authorList>
            <person name="Jiang L.-Q."/>
        </authorList>
    </citation>
    <scope>NUCLEOTIDE SEQUENCE [LARGE SCALE GENOMIC DNA]</scope>
    <source>
        <strain evidence="9 10">YIM 132087</strain>
    </source>
</reference>
<dbReference type="Pfam" id="PF12849">
    <property type="entry name" value="PBP_like_2"/>
    <property type="match status" value="1"/>
</dbReference>
<dbReference type="GO" id="GO:0042301">
    <property type="term" value="F:phosphate ion binding"/>
    <property type="evidence" value="ECO:0007669"/>
    <property type="project" value="InterPro"/>
</dbReference>
<evidence type="ECO:0000256" key="3">
    <source>
        <dbReference type="ARBA" id="ARBA00022592"/>
    </source>
</evidence>
<keyword evidence="2 4" id="KW-0813">Transport</keyword>
<evidence type="ECO:0000256" key="6">
    <source>
        <dbReference type="SAM" id="MobiDB-lite"/>
    </source>
</evidence>
<evidence type="ECO:0000256" key="7">
    <source>
        <dbReference type="SAM" id="SignalP"/>
    </source>
</evidence>
<comment type="similarity">
    <text evidence="1 4">Belongs to the PstS family.</text>
</comment>
<evidence type="ECO:0000313" key="10">
    <source>
        <dbReference type="Proteomes" id="UP000460221"/>
    </source>
</evidence>
<name>A0A7K1FPX8_9ACTN</name>
<sequence>MKLARFGGLAAALTVGVLTLAACGTDDNSSTSSTAGTTTAAATSAESSSAASSAGSETSSAGSATGSASETSGASGAALTFEGEGFTCAEGELLSSGSSAQGKVMAQWISDYNTKCNATINDYGGGGSGKGRTDFIANQTDFAGSDSAMKDDQLTEAKDTRCGGADAINLPMVTGPIALAYNVTGVDNLVLDAKTLVGIFGGTITTWNDPAIAALNPDATLPAEGIQSVHRSEDSGTTDNFTKYLIAAGEWSFEGGQAWTAPGGTGAQGSDGVAKAVAGTVGSIGYVEWGFAKDNSLNIAQIDNGSGAVELTGESAGKAVGAAEITGTAPDLTLSLDYATQEAGAYPIILVTYEIVCSANNGDKAELVKSFLGWTATDGQTELDSLGAAPLPADIQAQVVESIKSIA</sequence>
<feature type="domain" description="PBP" evidence="8">
    <location>
        <begin position="88"/>
        <end position="377"/>
    </location>
</feature>
<evidence type="ECO:0000256" key="5">
    <source>
        <dbReference type="PIRSR" id="PIRSR002756-1"/>
    </source>
</evidence>
<dbReference type="InterPro" id="IPR024370">
    <property type="entry name" value="PBP_domain"/>
</dbReference>
<accession>A0A7K1FPX8</accession>
<dbReference type="PANTHER" id="PTHR42996:SF1">
    <property type="entry name" value="PHOSPHATE-BINDING PROTEIN PSTS"/>
    <property type="match status" value="1"/>
</dbReference>
<keyword evidence="3 4" id="KW-0592">Phosphate transport</keyword>
<dbReference type="GO" id="GO:0035435">
    <property type="term" value="P:phosphate ion transmembrane transport"/>
    <property type="evidence" value="ECO:0007669"/>
    <property type="project" value="InterPro"/>
</dbReference>
<dbReference type="SUPFAM" id="SSF53850">
    <property type="entry name" value="Periplasmic binding protein-like II"/>
    <property type="match status" value="1"/>
</dbReference>
<feature type="binding site" evidence="5">
    <location>
        <position position="128"/>
    </location>
    <ligand>
        <name>phosphate</name>
        <dbReference type="ChEBI" id="CHEBI:43474"/>
    </ligand>
</feature>
<evidence type="ECO:0000313" key="9">
    <source>
        <dbReference type="EMBL" id="MTD16120.1"/>
    </source>
</evidence>
<evidence type="ECO:0000256" key="4">
    <source>
        <dbReference type="PIRNR" id="PIRNR002756"/>
    </source>
</evidence>
<dbReference type="PROSITE" id="PS51257">
    <property type="entry name" value="PROKAR_LIPOPROTEIN"/>
    <property type="match status" value="1"/>
</dbReference>
<dbReference type="CDD" id="cd13565">
    <property type="entry name" value="PBP2_PstS"/>
    <property type="match status" value="1"/>
</dbReference>
<dbReference type="NCBIfam" id="TIGR00975">
    <property type="entry name" value="3a0107s03"/>
    <property type="match status" value="1"/>
</dbReference>
<dbReference type="GO" id="GO:0043190">
    <property type="term" value="C:ATP-binding cassette (ABC) transporter complex"/>
    <property type="evidence" value="ECO:0007669"/>
    <property type="project" value="InterPro"/>
</dbReference>
<dbReference type="AlphaFoldDB" id="A0A7K1FPX8"/>
<dbReference type="EMBL" id="WLYK01000008">
    <property type="protein sequence ID" value="MTD16120.1"/>
    <property type="molecule type" value="Genomic_DNA"/>
</dbReference>
<feature type="compositionally biased region" description="Low complexity" evidence="6">
    <location>
        <begin position="29"/>
        <end position="73"/>
    </location>
</feature>
<comment type="caution">
    <text evidence="9">The sequence shown here is derived from an EMBL/GenBank/DDBJ whole genome shotgun (WGS) entry which is preliminary data.</text>
</comment>